<feature type="non-terminal residue" evidence="1">
    <location>
        <position position="626"/>
    </location>
</feature>
<evidence type="ECO:0000313" key="2">
    <source>
        <dbReference type="Proteomes" id="UP001145114"/>
    </source>
</evidence>
<name>A0ACC1HHB7_9FUNG</name>
<gene>
    <name evidence="1" type="ORF">EV182_002931</name>
</gene>
<protein>
    <submittedName>
        <fullName evidence="1">Uncharacterized protein</fullName>
    </submittedName>
</protein>
<comment type="caution">
    <text evidence="1">The sequence shown here is derived from an EMBL/GenBank/DDBJ whole genome shotgun (WGS) entry which is preliminary data.</text>
</comment>
<keyword evidence="2" id="KW-1185">Reference proteome</keyword>
<proteinExistence type="predicted"/>
<evidence type="ECO:0000313" key="1">
    <source>
        <dbReference type="EMBL" id="KAJ1674607.1"/>
    </source>
</evidence>
<dbReference type="EMBL" id="JAMZIH010005822">
    <property type="protein sequence ID" value="KAJ1674607.1"/>
    <property type="molecule type" value="Genomic_DNA"/>
</dbReference>
<reference evidence="1" key="1">
    <citation type="submission" date="2022-06" db="EMBL/GenBank/DDBJ databases">
        <title>Phylogenomic reconstructions and comparative analyses of Kickxellomycotina fungi.</title>
        <authorList>
            <person name="Reynolds N.K."/>
            <person name="Stajich J.E."/>
            <person name="Barry K."/>
            <person name="Grigoriev I.V."/>
            <person name="Crous P."/>
            <person name="Smith M.E."/>
        </authorList>
    </citation>
    <scope>NUCLEOTIDE SEQUENCE</scope>
    <source>
        <strain evidence="1">RSA 2271</strain>
    </source>
</reference>
<accession>A0ACC1HHB7</accession>
<organism evidence="1 2">
    <name type="scientific">Spiromyces aspiralis</name>
    <dbReference type="NCBI Taxonomy" id="68401"/>
    <lineage>
        <taxon>Eukaryota</taxon>
        <taxon>Fungi</taxon>
        <taxon>Fungi incertae sedis</taxon>
        <taxon>Zoopagomycota</taxon>
        <taxon>Kickxellomycotina</taxon>
        <taxon>Kickxellomycetes</taxon>
        <taxon>Kickxellales</taxon>
        <taxon>Kickxellaceae</taxon>
        <taxon>Spiromyces</taxon>
    </lineage>
</organism>
<sequence>MGDYSIGPDPAEFENGRPTISGIDGDGAGVYYSDDDMPAVNFVFDFDGSPTNNEHREPPYSGDPCREGGRLTQEPQSRGASDWERSLNAVSEREGVGGDDIDDCGSDASETSLEEGEVSQHELMRLTYDAQQQSTHARFPSVTHAKQRKQKHKQGADQWESHVNGQAVPPWLAGRRQRGGERPFSAYIMLDEEVEAFAQYISPTPEEHQLRQWVVLKLHRSLEQLFSAEEGLNAEAEVFGSFHTMLYLPTSDIDVTVVVRDRVTGQIVEDIDTASVLYRVADVLRQSKFSRSCTVIATAQIPIIKAKEAVTDLAVDISINGVSGLGSANLVRRYVDDTYSGSMRPLTLVVKQLLLQHGLNEVYKGGLGSYAVVLLLVSLLQMHPACRSGEIDPARDLGLLLCAFLDLYGRRFNYRDVGISVAGKGCYYDKREEGFFIEQQPSLLSIEDPYDGAGDVTRKTFEIEKIKTLFSEALSSLRSAMDAHTYPHEDRPAQRASDKASAPTSLLASILEIPISTLKLRKQMKEIFNSKRFQSMLGLSPIPAVLDSFGSAYAKKVLENYDKRNSQSNDKRASHGRHHHALPPYLAGQDENMSDINPAHSDVAKQRQKKKKKQHQQQQEAVRRSY</sequence>
<dbReference type="Proteomes" id="UP001145114">
    <property type="component" value="Unassembled WGS sequence"/>
</dbReference>